<keyword evidence="2" id="KW-1185">Reference proteome</keyword>
<accession>A0ACC1S8J8</accession>
<dbReference type="EMBL" id="JANRMS010000787">
    <property type="protein sequence ID" value="KAJ3534390.1"/>
    <property type="molecule type" value="Genomic_DNA"/>
</dbReference>
<evidence type="ECO:0000313" key="1">
    <source>
        <dbReference type="EMBL" id="KAJ3534390.1"/>
    </source>
</evidence>
<reference evidence="1" key="1">
    <citation type="submission" date="2022-08" db="EMBL/GenBank/DDBJ databases">
        <title>Genome Sequence of Fusarium decemcellulare.</title>
        <authorList>
            <person name="Buettner E."/>
        </authorList>
    </citation>
    <scope>NUCLEOTIDE SEQUENCE</scope>
    <source>
        <strain evidence="1">Babe19</strain>
    </source>
</reference>
<name>A0ACC1S8J8_9HYPO</name>
<gene>
    <name evidence="1" type="ORF">NM208_g7560</name>
</gene>
<comment type="caution">
    <text evidence="1">The sequence shown here is derived from an EMBL/GenBank/DDBJ whole genome shotgun (WGS) entry which is preliminary data.</text>
</comment>
<evidence type="ECO:0000313" key="2">
    <source>
        <dbReference type="Proteomes" id="UP001148629"/>
    </source>
</evidence>
<dbReference type="Proteomes" id="UP001148629">
    <property type="component" value="Unassembled WGS sequence"/>
</dbReference>
<protein>
    <submittedName>
        <fullName evidence="1">Uncharacterized protein</fullName>
    </submittedName>
</protein>
<sequence length="500" mass="55160">MANSNPRDQRVAVIGLGAMGIVAVKNLLEEGFDVTGFERNSYIAGLWHFTEDEETLSVLESTIVNISTDRASSSLWDRCAGTPAFCPAKDVDDYLESYVDHFKLRPHLRLNTTVTYVAREDKPNKWRLDFEFVPSEYYEKVIIATGPHLEPMMPTIRGHGLFTGRILHSRAFKRPEAFDGKRVIVLGLGNTGSDVADTLIGHASSVFISHNHGALVFPRDINKATGSKGFTYRFSIIVGFLEKWCPSLSEILFNRRAKSIMNQAFGNADPSWRLSPAPSVKVANPVVSDTLINKLRTGEIRTVPGIQQIVGPKEVELTDGQVLDADAIICCTGYKYGFGILDPQVNPSAESPAAWLEAPGSKDRPLPRLYQNVFSLKEPSSLAFLGCAWFITSAFCLADLTSMCIAQVWAGHSKLPSQSEMNRWMNRQEQRISSLAQRGTVIPASVPTREWLVWADQTAGMGVEEHLGMGMEGVAILVEREEPLEDVNGWTTDGGGLEVI</sequence>
<proteinExistence type="predicted"/>
<organism evidence="1 2">
    <name type="scientific">Fusarium decemcellulare</name>
    <dbReference type="NCBI Taxonomy" id="57161"/>
    <lineage>
        <taxon>Eukaryota</taxon>
        <taxon>Fungi</taxon>
        <taxon>Dikarya</taxon>
        <taxon>Ascomycota</taxon>
        <taxon>Pezizomycotina</taxon>
        <taxon>Sordariomycetes</taxon>
        <taxon>Hypocreomycetidae</taxon>
        <taxon>Hypocreales</taxon>
        <taxon>Nectriaceae</taxon>
        <taxon>Fusarium</taxon>
        <taxon>Fusarium decemcellulare species complex</taxon>
    </lineage>
</organism>